<dbReference type="EMBL" id="BK015962">
    <property type="protein sequence ID" value="DAF87475.1"/>
    <property type="molecule type" value="Genomic_DNA"/>
</dbReference>
<organism evidence="1">
    <name type="scientific">Siphoviridae sp. ctnPP24</name>
    <dbReference type="NCBI Taxonomy" id="2825662"/>
    <lineage>
        <taxon>Viruses</taxon>
        <taxon>Duplodnaviria</taxon>
        <taxon>Heunggongvirae</taxon>
        <taxon>Uroviricota</taxon>
        <taxon>Caudoviricetes</taxon>
    </lineage>
</organism>
<name>A0A8S5TZ65_9CAUD</name>
<reference evidence="1" key="1">
    <citation type="journal article" date="2021" name="Proc. Natl. Acad. Sci. U.S.A.">
        <title>A Catalog of Tens of Thousands of Viruses from Human Metagenomes Reveals Hidden Associations with Chronic Diseases.</title>
        <authorList>
            <person name="Tisza M.J."/>
            <person name="Buck C.B."/>
        </authorList>
    </citation>
    <scope>NUCLEOTIDE SEQUENCE</scope>
    <source>
        <strain evidence="1">CtnPP24</strain>
    </source>
</reference>
<accession>A0A8S5TZ65</accession>
<evidence type="ECO:0000313" key="1">
    <source>
        <dbReference type="EMBL" id="DAF87475.1"/>
    </source>
</evidence>
<protein>
    <submittedName>
        <fullName evidence="1">Uncharacterized protein</fullName>
    </submittedName>
</protein>
<proteinExistence type="predicted"/>
<sequence length="31" mass="3754">MCMIWHFINSQRMCRFATCLLSDCRPVKKSF</sequence>